<sequence>MTFAKDSSFGAEGEGRPKVSPKTRSGLVLCVPVSAPAGFLAVQTAYIVG</sequence>
<keyword evidence="2" id="KW-1133">Transmembrane helix</keyword>
<evidence type="ECO:0000256" key="2">
    <source>
        <dbReference type="SAM" id="Phobius"/>
    </source>
</evidence>
<keyword evidence="4" id="KW-1185">Reference proteome</keyword>
<dbReference type="Proteomes" id="UP001519460">
    <property type="component" value="Unassembled WGS sequence"/>
</dbReference>
<gene>
    <name evidence="3" type="ORF">BaRGS_00015565</name>
</gene>
<comment type="caution">
    <text evidence="3">The sequence shown here is derived from an EMBL/GenBank/DDBJ whole genome shotgun (WGS) entry which is preliminary data.</text>
</comment>
<proteinExistence type="predicted"/>
<reference evidence="3 4" key="1">
    <citation type="journal article" date="2023" name="Sci. Data">
        <title>Genome assembly of the Korean intertidal mud-creeper Batillaria attramentaria.</title>
        <authorList>
            <person name="Patra A.K."/>
            <person name="Ho P.T."/>
            <person name="Jun S."/>
            <person name="Lee S.J."/>
            <person name="Kim Y."/>
            <person name="Won Y.J."/>
        </authorList>
    </citation>
    <scope>NUCLEOTIDE SEQUENCE [LARGE SCALE GENOMIC DNA]</scope>
    <source>
        <strain evidence="3">Wonlab-2016</strain>
    </source>
</reference>
<evidence type="ECO:0000313" key="3">
    <source>
        <dbReference type="EMBL" id="KAK7493228.1"/>
    </source>
</evidence>
<feature type="region of interest" description="Disordered" evidence="1">
    <location>
        <begin position="1"/>
        <end position="22"/>
    </location>
</feature>
<name>A0ABD0L1N0_9CAEN</name>
<feature type="transmembrane region" description="Helical" evidence="2">
    <location>
        <begin position="26"/>
        <end position="48"/>
    </location>
</feature>
<evidence type="ECO:0000313" key="4">
    <source>
        <dbReference type="Proteomes" id="UP001519460"/>
    </source>
</evidence>
<dbReference type="EMBL" id="JACVVK020000095">
    <property type="protein sequence ID" value="KAK7493228.1"/>
    <property type="molecule type" value="Genomic_DNA"/>
</dbReference>
<keyword evidence="2" id="KW-0472">Membrane</keyword>
<keyword evidence="2" id="KW-0812">Transmembrane</keyword>
<evidence type="ECO:0000256" key="1">
    <source>
        <dbReference type="SAM" id="MobiDB-lite"/>
    </source>
</evidence>
<protein>
    <submittedName>
        <fullName evidence="3">Uncharacterized protein</fullName>
    </submittedName>
</protein>
<dbReference type="AlphaFoldDB" id="A0ABD0L1N0"/>
<organism evidence="3 4">
    <name type="scientific">Batillaria attramentaria</name>
    <dbReference type="NCBI Taxonomy" id="370345"/>
    <lineage>
        <taxon>Eukaryota</taxon>
        <taxon>Metazoa</taxon>
        <taxon>Spiralia</taxon>
        <taxon>Lophotrochozoa</taxon>
        <taxon>Mollusca</taxon>
        <taxon>Gastropoda</taxon>
        <taxon>Caenogastropoda</taxon>
        <taxon>Sorbeoconcha</taxon>
        <taxon>Cerithioidea</taxon>
        <taxon>Batillariidae</taxon>
        <taxon>Batillaria</taxon>
    </lineage>
</organism>
<accession>A0ABD0L1N0</accession>